<keyword evidence="4 15" id="KW-0107">Calcium channel</keyword>
<evidence type="ECO:0000256" key="13">
    <source>
        <dbReference type="ARBA" id="ARBA00023303"/>
    </source>
</evidence>
<feature type="transmembrane region" description="Helical" evidence="17">
    <location>
        <begin position="365"/>
        <end position="392"/>
    </location>
</feature>
<evidence type="ECO:0000256" key="8">
    <source>
        <dbReference type="ARBA" id="ARBA00022882"/>
    </source>
</evidence>
<feature type="domain" description="Ion transport" evidence="18">
    <location>
        <begin position="104"/>
        <end position="397"/>
    </location>
</feature>
<feature type="binding site" evidence="14">
    <location>
        <position position="350"/>
    </location>
    <ligand>
        <name>Ca(2+)</name>
        <dbReference type="ChEBI" id="CHEBI:29108"/>
    </ligand>
</feature>
<evidence type="ECO:0000256" key="12">
    <source>
        <dbReference type="ARBA" id="ARBA00023180"/>
    </source>
</evidence>
<evidence type="ECO:0000256" key="16">
    <source>
        <dbReference type="SAM" id="MobiDB-lite"/>
    </source>
</evidence>
<evidence type="ECO:0000259" key="18">
    <source>
        <dbReference type="Pfam" id="PF00520"/>
    </source>
</evidence>
<feature type="binding site" evidence="14">
    <location>
        <position position="1223"/>
    </location>
    <ligand>
        <name>Ca(2+)</name>
        <dbReference type="ChEBI" id="CHEBI:29108"/>
    </ligand>
</feature>
<sequence>MVEIPAGGASPMRTTSETETAPLRKAELNGVSDAEVATTAAAPAGAAAPAEGKYQKVKLSPSTLAMRRGNDTFEDISRDLPEISMFCLTKENPLRRVIIRCIKHRYFTRAVLFVILLNCASLAASSQRPAFNLTPEGRFLLKVEYFFIAFFTLEMVLKIMGMGFILRKGTYMRDPWNVMDFVVVVLGLVSILPQADNYTAIRAVRVLRPLRTITRVKGMRNLVITLLESLPMLLDVLVLCFFAFFIYGIIGIQLMQGILRYRCAPLSMTQQELYSATERGDYETFCSGTRIDEGVLESTGVVNPTTTGLGLQCSGEDFCRLTNSNPNYRITNFDHFPAALLTIFQCISLEGWTDVMYAAQDALTGWIWIYFVSLIWFGSFFAVNLTLAVLYLRFKQSQEVSAEEAVIQQAEARAKGELDAQAAEDAANLVPVVSGPSWWRGLRRSCFRLQAHSKFEVLTMIIIIINTAIMMVERHPQPEAEQAIMDNINYLLTAYFGLEMLIKLAGLGVRKYVADTMNVFDGLVVIVSIVEISVTNSGGSGGSGLSVLRTFRLLRIFKLARSWKELNKIINTIFKSLASIAYLSLILLLIIFIFGLLGMQLFGYQYYYCDAYPRSFRLCPEDNTDTPMFELCPSHFRCYISCKQEEEGTWLLVPDRFDGGTSQFFDQALCEAKEFAWDGKHSLDLEHSPHYPPETVPDPVPVRTHYVALVGDSDLARHHFDDIYMSFITIFQILTGENWNSVMYDGMRSVGNYAVVYFVLLVVVGNYIILNLFLAILLDNFGGGNDDAETSARDPAAMEAALSASGRQVMPVGGLTPTMSANGMESAPADGGSTDVGEAGDDPTNIIKTGKSNRSLRTRNTTAMVGSTIVKNVEMTDRSLFLFGPENKLRVFLYHIVSHKYFEYIVILFIVLSSVCLALDSDDLSEKIASPEGTPGREAAVRLKDALRYLDWVFVIMFTVEAVLKIIVMGFVLHAGSYLRNPWNVLDFFIVIIGLVLLGTEGSNLTNLESLRALRTFRALRPIRMASRAEGMKVVVNALFQSIPPLGNVLLVCLLFFLIFSILFVNLLKGSFYYCQVVCPEQDVGADYCEGDSWLARHAGMRLDPVYVMGGTGVTTKDMNKEWCLANTDITISGSGFHYVGGNSGTAIPIDSGGNRHLVTSMYHWSEMSDEERTTFNITLLAQSLPPSTDGLPKLYHQWVNKAANFDNVWNSLITLFEMATLEMWLDIMYDAVDSTGVDQQPIRDSKLWICLVVVIFLVVCSFFVLNLFVGVTIDKFNDMKAKQEGRSLFLTNDQQNWLTIQKLLAATKPIRKFRPPQVGFRRSVFNIVTTDSFDAFIMAMIMCNVLFMSMEHYEMSPPWVAATTNANFFFTALFSVEAVMKLIAMGVIGYFRDAWNTFDFTVVTISLVGIFLEQVMSTNVSVVSLLRVFRVARIFRLIPKAKGLRTLFQTLLFSLPALFNVGSVLILFFFIFSIMGMNLFGSIRLGDNLNRHANFQNFPRSMLLLMRMATGESWNGIMHDCSVSDNCIRVLKPVQIYGWENVSPADSYVDSEDAWYKCVDCYGDGTSEYGPFVPDSGTKLPQALWSEYFEDECGHPMWLTGLYFCGFVLICSFILLNLVIAVILDNFQSSTANEAMPVSRFHMSRFVEVWADLDPDANYFIPVSKLSNLISELEPPLGVKGVVHTKSEVQNIIMTVDIPNRSGQVHFLETLHALSGRVAGTQLPEEEEEHIHMRMHERLPDSNYPKYSAAHYHAALYVQAAVRGFLARHQMKNRRYSMKSGDKDGYQAL</sequence>
<keyword evidence="7 14" id="KW-0106">Calcium</keyword>
<feature type="domain" description="Ion transport" evidence="18">
    <location>
        <begin position="1333"/>
        <end position="1634"/>
    </location>
</feature>
<dbReference type="PROSITE" id="PS50096">
    <property type="entry name" value="IQ"/>
    <property type="match status" value="1"/>
</dbReference>
<feature type="transmembrane region" description="Helical" evidence="17">
    <location>
        <begin position="1049"/>
        <end position="1068"/>
    </location>
</feature>
<comment type="subcellular location">
    <subcellularLocation>
        <location evidence="1 15">Membrane</location>
        <topology evidence="1 15">Multi-pass membrane protein</topology>
    </subcellularLocation>
</comment>
<feature type="transmembrane region" description="Helical" evidence="17">
    <location>
        <begin position="232"/>
        <end position="252"/>
    </location>
</feature>
<dbReference type="GO" id="GO:0005891">
    <property type="term" value="C:voltage-gated calcium channel complex"/>
    <property type="evidence" value="ECO:0007669"/>
    <property type="project" value="InterPro"/>
</dbReference>
<dbReference type="FunFam" id="1.10.287.70:FF:000007">
    <property type="entry name" value="Voltage-dependent L-type calcium channel subunit alpha"/>
    <property type="match status" value="1"/>
</dbReference>
<feature type="transmembrane region" description="Helical" evidence="17">
    <location>
        <begin position="901"/>
        <end position="919"/>
    </location>
</feature>
<dbReference type="PANTHER" id="PTHR45628">
    <property type="entry name" value="VOLTAGE-DEPENDENT CALCIUM CHANNEL TYPE A SUBUNIT ALPHA-1"/>
    <property type="match status" value="1"/>
</dbReference>
<dbReference type="InterPro" id="IPR050599">
    <property type="entry name" value="VDCC_alpha-1_subunit"/>
</dbReference>
<dbReference type="Gene3D" id="1.10.238.10">
    <property type="entry name" value="EF-hand"/>
    <property type="match status" value="1"/>
</dbReference>
<feature type="transmembrane region" description="Helical" evidence="17">
    <location>
        <begin position="1369"/>
        <end position="1392"/>
    </location>
</feature>
<organism evidence="20">
    <name type="scientific">Tetraselmis chuii</name>
    <dbReference type="NCBI Taxonomy" id="63592"/>
    <lineage>
        <taxon>Eukaryota</taxon>
        <taxon>Viridiplantae</taxon>
        <taxon>Chlorophyta</taxon>
        <taxon>core chlorophytes</taxon>
        <taxon>Chlorodendrophyceae</taxon>
        <taxon>Chlorodendrales</taxon>
        <taxon>Chlorodendraceae</taxon>
        <taxon>Tetraselmis</taxon>
    </lineage>
</organism>
<dbReference type="InterPro" id="IPR031649">
    <property type="entry name" value="GPHH_dom"/>
</dbReference>
<feature type="domain" description="Ion transport" evidence="18">
    <location>
        <begin position="453"/>
        <end position="787"/>
    </location>
</feature>
<dbReference type="GO" id="GO:0046872">
    <property type="term" value="F:metal ion binding"/>
    <property type="evidence" value="ECO:0007669"/>
    <property type="project" value="UniProtKB-KW"/>
</dbReference>
<dbReference type="FunFam" id="1.20.120.350:FF:000009">
    <property type="entry name" value="Voltage-dependent T-type calcium channel subunit alpha"/>
    <property type="match status" value="1"/>
</dbReference>
<dbReference type="SUPFAM" id="SSF81324">
    <property type="entry name" value="Voltage-gated potassium channels"/>
    <property type="match status" value="4"/>
</dbReference>
<keyword evidence="11 17" id="KW-0472">Membrane</keyword>
<evidence type="ECO:0000256" key="4">
    <source>
        <dbReference type="ARBA" id="ARBA00022673"/>
    </source>
</evidence>
<dbReference type="Gene3D" id="1.10.287.70">
    <property type="match status" value="4"/>
</dbReference>
<feature type="transmembrane region" description="Helical" evidence="17">
    <location>
        <begin position="723"/>
        <end position="742"/>
    </location>
</feature>
<evidence type="ECO:0000256" key="7">
    <source>
        <dbReference type="ARBA" id="ARBA00022837"/>
    </source>
</evidence>
<protein>
    <recommendedName>
        <fullName evidence="21">Voltage-gated ion channel superfamily</fullName>
    </recommendedName>
</protein>
<dbReference type="FunFam" id="1.20.120.350:FF:000068">
    <property type="entry name" value="Sodium channel protein"/>
    <property type="match status" value="2"/>
</dbReference>
<keyword evidence="8 15" id="KW-0851">Voltage-gated channel</keyword>
<reference evidence="20" key="1">
    <citation type="submission" date="2021-01" db="EMBL/GenBank/DDBJ databases">
        <authorList>
            <person name="Corre E."/>
            <person name="Pelletier E."/>
            <person name="Niang G."/>
            <person name="Scheremetjew M."/>
            <person name="Finn R."/>
            <person name="Kale V."/>
            <person name="Holt S."/>
            <person name="Cochrane G."/>
            <person name="Meng A."/>
            <person name="Brown T."/>
            <person name="Cohen L."/>
        </authorList>
    </citation>
    <scope>NUCLEOTIDE SEQUENCE</scope>
    <source>
        <strain evidence="20">PLY429</strain>
    </source>
</reference>
<evidence type="ECO:0000256" key="17">
    <source>
        <dbReference type="SAM" id="Phobius"/>
    </source>
</evidence>
<feature type="domain" description="Ion transport" evidence="18">
    <location>
        <begin position="899"/>
        <end position="1284"/>
    </location>
</feature>
<keyword evidence="10" id="KW-0406">Ion transport</keyword>
<keyword evidence="3 15" id="KW-0109">Calcium transport</keyword>
<dbReference type="InterPro" id="IPR002077">
    <property type="entry name" value="VDCCAlpha1"/>
</dbReference>
<keyword evidence="14" id="KW-0479">Metal-binding</keyword>
<proteinExistence type="inferred from homology"/>
<evidence type="ECO:0000256" key="3">
    <source>
        <dbReference type="ARBA" id="ARBA00022568"/>
    </source>
</evidence>
<feature type="transmembrane region" description="Helical" evidence="17">
    <location>
        <begin position="106"/>
        <end position="125"/>
    </location>
</feature>
<evidence type="ECO:0000256" key="6">
    <source>
        <dbReference type="ARBA" id="ARBA00022737"/>
    </source>
</evidence>
<dbReference type="GO" id="GO:0098703">
    <property type="term" value="P:calcium ion import across plasma membrane"/>
    <property type="evidence" value="ECO:0007669"/>
    <property type="project" value="TreeGrafter"/>
</dbReference>
<dbReference type="Pfam" id="PF00520">
    <property type="entry name" value="Ion_trans"/>
    <property type="match status" value="4"/>
</dbReference>
<keyword evidence="5 17" id="KW-0812">Transmembrane</keyword>
<feature type="transmembrane region" description="Helical" evidence="17">
    <location>
        <begin position="453"/>
        <end position="472"/>
    </location>
</feature>
<evidence type="ECO:0000256" key="9">
    <source>
        <dbReference type="ARBA" id="ARBA00022989"/>
    </source>
</evidence>
<feature type="region of interest" description="Disordered" evidence="16">
    <location>
        <begin position="821"/>
        <end position="853"/>
    </location>
</feature>
<keyword evidence="9 17" id="KW-1133">Transmembrane helix</keyword>
<feature type="domain" description="Voltage-dependent L-type calcium channel IQ-associated" evidence="19">
    <location>
        <begin position="1646"/>
        <end position="1700"/>
    </location>
</feature>
<feature type="transmembrane region" description="Helical" evidence="17">
    <location>
        <begin position="1451"/>
        <end position="1476"/>
    </location>
</feature>
<evidence type="ECO:0000313" key="20">
    <source>
        <dbReference type="EMBL" id="CAD9229500.1"/>
    </source>
</evidence>
<evidence type="ECO:0000259" key="19">
    <source>
        <dbReference type="Pfam" id="PF16905"/>
    </source>
</evidence>
<feature type="transmembrane region" description="Helical" evidence="17">
    <location>
        <begin position="580"/>
        <end position="607"/>
    </location>
</feature>
<keyword evidence="2" id="KW-0813">Transport</keyword>
<feature type="transmembrane region" description="Helical" evidence="17">
    <location>
        <begin position="754"/>
        <end position="778"/>
    </location>
</feature>
<keyword evidence="13" id="KW-0407">Ion channel</keyword>
<dbReference type="PRINTS" id="PR00167">
    <property type="entry name" value="CACHANNEL"/>
</dbReference>
<evidence type="ECO:0000256" key="14">
    <source>
        <dbReference type="PIRSR" id="PIRSR602077-1"/>
    </source>
</evidence>
<comment type="similarity">
    <text evidence="15">Belongs to the calcium channel alpha-1 subunit (TC 1.A.1.11) family.</text>
</comment>
<gene>
    <name evidence="20" type="ORF">TCHU04912_LOCUS22250</name>
</gene>
<feature type="transmembrane region" description="Helical" evidence="17">
    <location>
        <begin position="952"/>
        <end position="973"/>
    </location>
</feature>
<feature type="region of interest" description="Disordered" evidence="16">
    <location>
        <begin position="1"/>
        <end position="21"/>
    </location>
</feature>
<dbReference type="GO" id="GO:0008331">
    <property type="term" value="F:high voltage-gated calcium channel activity"/>
    <property type="evidence" value="ECO:0007669"/>
    <property type="project" value="TreeGrafter"/>
</dbReference>
<dbReference type="PANTHER" id="PTHR45628:SF7">
    <property type="entry name" value="VOLTAGE-DEPENDENT CALCIUM CHANNEL TYPE A SUBUNIT ALPHA-1"/>
    <property type="match status" value="1"/>
</dbReference>
<evidence type="ECO:0000256" key="10">
    <source>
        <dbReference type="ARBA" id="ARBA00023065"/>
    </source>
</evidence>
<accession>A0A7S1XCD4</accession>
<feature type="transmembrane region" description="Helical" evidence="17">
    <location>
        <begin position="1602"/>
        <end position="1625"/>
    </location>
</feature>
<dbReference type="EMBL" id="HBGG01043056">
    <property type="protein sequence ID" value="CAD9229500.1"/>
    <property type="molecule type" value="Transcribed_RNA"/>
</dbReference>
<keyword evidence="6" id="KW-0677">Repeat</keyword>
<dbReference type="InterPro" id="IPR005821">
    <property type="entry name" value="Ion_trans_dom"/>
</dbReference>
<evidence type="ECO:0000256" key="2">
    <source>
        <dbReference type="ARBA" id="ARBA00022448"/>
    </source>
</evidence>
<dbReference type="FunFam" id="1.20.120.350:FF:000095">
    <property type="entry name" value="Voltage-gated Ca2+ channel, alpha subunit"/>
    <property type="match status" value="1"/>
</dbReference>
<feature type="transmembrane region" description="Helical" evidence="17">
    <location>
        <begin position="1248"/>
        <end position="1270"/>
    </location>
</feature>
<evidence type="ECO:0000256" key="1">
    <source>
        <dbReference type="ARBA" id="ARBA00004141"/>
    </source>
</evidence>
<evidence type="ECO:0000256" key="5">
    <source>
        <dbReference type="ARBA" id="ARBA00022692"/>
    </source>
</evidence>
<evidence type="ECO:0008006" key="21">
    <source>
        <dbReference type="Google" id="ProtNLM"/>
    </source>
</evidence>
<evidence type="ECO:0000256" key="11">
    <source>
        <dbReference type="ARBA" id="ARBA00023136"/>
    </source>
</evidence>
<feature type="transmembrane region" description="Helical" evidence="17">
    <location>
        <begin position="492"/>
        <end position="509"/>
    </location>
</feature>
<feature type="transmembrane region" description="Helical" evidence="17">
    <location>
        <begin position="1325"/>
        <end position="1348"/>
    </location>
</feature>
<evidence type="ECO:0000256" key="15">
    <source>
        <dbReference type="RuleBase" id="RU003808"/>
    </source>
</evidence>
<feature type="transmembrane region" description="Helical" evidence="17">
    <location>
        <begin position="1404"/>
        <end position="1430"/>
    </location>
</feature>
<dbReference type="Gene3D" id="1.20.120.350">
    <property type="entry name" value="Voltage-gated potassium channels. Chain C"/>
    <property type="match status" value="4"/>
</dbReference>
<name>A0A7S1XCD4_9CHLO</name>
<dbReference type="InterPro" id="IPR027359">
    <property type="entry name" value="Volt_channel_dom_sf"/>
</dbReference>
<dbReference type="Pfam" id="PF16905">
    <property type="entry name" value="GPHH"/>
    <property type="match status" value="1"/>
</dbReference>
<keyword evidence="12" id="KW-0325">Glycoprotein</keyword>
<feature type="transmembrane region" description="Helical" evidence="17">
    <location>
        <begin position="145"/>
        <end position="166"/>
    </location>
</feature>